<dbReference type="Proteomes" id="UP000886188">
    <property type="component" value="Unassembled WGS sequence"/>
</dbReference>
<dbReference type="EC" id="2.3.2.6" evidence="10 15"/>
<dbReference type="NCBIfam" id="TIGR00667">
    <property type="entry name" value="aat"/>
    <property type="match status" value="1"/>
</dbReference>
<dbReference type="PANTHER" id="PTHR30098:SF2">
    <property type="entry name" value="LEUCYL_PHENYLALANYL-TRNA--PROTEIN TRANSFERASE"/>
    <property type="match status" value="1"/>
</dbReference>
<proteinExistence type="inferred from homology"/>
<dbReference type="HAMAP" id="MF_00688">
    <property type="entry name" value="Leu_Phe_trans"/>
    <property type="match status" value="1"/>
</dbReference>
<evidence type="ECO:0000256" key="6">
    <source>
        <dbReference type="ARBA" id="ARBA00050652"/>
    </source>
</evidence>
<organism evidence="16">
    <name type="scientific">Pseudoalteromonas prydzensis</name>
    <dbReference type="NCBI Taxonomy" id="182141"/>
    <lineage>
        <taxon>Bacteria</taxon>
        <taxon>Pseudomonadati</taxon>
        <taxon>Pseudomonadota</taxon>
        <taxon>Gammaproteobacteria</taxon>
        <taxon>Alteromonadales</taxon>
        <taxon>Pseudoalteromonadaceae</taxon>
        <taxon>Pseudoalteromonas</taxon>
    </lineage>
</organism>
<evidence type="ECO:0000256" key="15">
    <source>
        <dbReference type="HAMAP-Rule" id="MF_00688"/>
    </source>
</evidence>
<evidence type="ECO:0000256" key="8">
    <source>
        <dbReference type="ARBA" id="ARBA00054043"/>
    </source>
</evidence>
<comment type="subcellular location">
    <subcellularLocation>
        <location evidence="1 15">Cytoplasm</location>
    </subcellularLocation>
</comment>
<dbReference type="GO" id="GO:0030163">
    <property type="term" value="P:protein catabolic process"/>
    <property type="evidence" value="ECO:0007669"/>
    <property type="project" value="UniProtKB-UniRule"/>
</dbReference>
<sequence>MTKQLYQLSKNHFIFPDPTHALDDPDGLLAIGGCLSITRLKNAYGQGIFPWFSEYEPIMWWSPSERGIIELDEFHVSRSLRKHLKKNPVTVTINTAFTQVIAACRQQRLATDGTWITKKMLNAYEDAHRSGLAHSVEVWSDDKLVGGLYGIMQHGVFCGESMFHHQANCSKLAMWALVNWLKRHQAHFIDCQLENPYLVTLGEKVLPRSEFLTKLKAAENFIMPTTMWQPQELIAIYD</sequence>
<keyword evidence="4 15" id="KW-0012">Acyltransferase</keyword>
<evidence type="ECO:0000256" key="11">
    <source>
        <dbReference type="ARBA" id="ARBA00074372"/>
    </source>
</evidence>
<dbReference type="EMBL" id="DRGM01000107">
    <property type="protein sequence ID" value="HEA16759.1"/>
    <property type="molecule type" value="Genomic_DNA"/>
</dbReference>
<reference evidence="16" key="1">
    <citation type="journal article" date="2020" name="mSystems">
        <title>Genome- and Community-Level Interaction Insights into Carbon Utilization and Element Cycling Functions of Hydrothermarchaeota in Hydrothermal Sediment.</title>
        <authorList>
            <person name="Zhou Z."/>
            <person name="Liu Y."/>
            <person name="Xu W."/>
            <person name="Pan J."/>
            <person name="Luo Z.H."/>
            <person name="Li M."/>
        </authorList>
    </citation>
    <scope>NUCLEOTIDE SEQUENCE [LARGE SCALE GENOMIC DNA]</scope>
    <source>
        <strain evidence="16">HyVt-346</strain>
    </source>
</reference>
<evidence type="ECO:0000256" key="10">
    <source>
        <dbReference type="ARBA" id="ARBA00066767"/>
    </source>
</evidence>
<dbReference type="Gene3D" id="3.40.630.70">
    <property type="entry name" value="Leucyl/phenylalanyl-tRNA-protein transferase, C-terminal domain"/>
    <property type="match status" value="1"/>
</dbReference>
<evidence type="ECO:0000256" key="7">
    <source>
        <dbReference type="ARBA" id="ARBA00051538"/>
    </source>
</evidence>
<dbReference type="Gene3D" id="3.30.70.3550">
    <property type="entry name" value="Leucyl/phenylalanyl-tRNA-protein transferase, N-terminal domain"/>
    <property type="match status" value="1"/>
</dbReference>
<comment type="catalytic activity">
    <reaction evidence="5 15">
        <text>L-phenylalanyl-tRNA(Phe) + an N-terminal L-alpha-aminoacyl-[protein] = an N-terminal L-phenylalanyl-L-alpha-aminoacyl-[protein] + tRNA(Phe)</text>
        <dbReference type="Rhea" id="RHEA:43632"/>
        <dbReference type="Rhea" id="RHEA-COMP:9668"/>
        <dbReference type="Rhea" id="RHEA-COMP:9699"/>
        <dbReference type="Rhea" id="RHEA-COMP:10636"/>
        <dbReference type="Rhea" id="RHEA-COMP:10637"/>
        <dbReference type="ChEBI" id="CHEBI:78442"/>
        <dbReference type="ChEBI" id="CHEBI:78531"/>
        <dbReference type="ChEBI" id="CHEBI:78597"/>
        <dbReference type="ChEBI" id="CHEBI:83561"/>
        <dbReference type="EC" id="2.3.2.6"/>
    </reaction>
</comment>
<dbReference type="PANTHER" id="PTHR30098">
    <property type="entry name" value="LEUCYL/PHENYLALANYL-TRNA--PROTEIN TRANSFERASE"/>
    <property type="match status" value="1"/>
</dbReference>
<evidence type="ECO:0000256" key="5">
    <source>
        <dbReference type="ARBA" id="ARBA00050607"/>
    </source>
</evidence>
<name>A0A7V1CYV7_9GAMM</name>
<evidence type="ECO:0000256" key="12">
    <source>
        <dbReference type="ARBA" id="ARBA00077136"/>
    </source>
</evidence>
<evidence type="ECO:0000256" key="4">
    <source>
        <dbReference type="ARBA" id="ARBA00023315"/>
    </source>
</evidence>
<protein>
    <recommendedName>
        <fullName evidence="11 15">Leucyl/phenylalanyl-tRNA--protein transferase</fullName>
        <ecNumber evidence="10 15">2.3.2.6</ecNumber>
    </recommendedName>
    <alternativeName>
        <fullName evidence="12 15">L/F-transferase</fullName>
    </alternativeName>
    <alternativeName>
        <fullName evidence="13 15">Leucyltransferase</fullName>
    </alternativeName>
    <alternativeName>
        <fullName evidence="14 15">Phenyalanyltransferase</fullName>
    </alternativeName>
</protein>
<accession>A0A7V1CYV7</accession>
<evidence type="ECO:0000256" key="1">
    <source>
        <dbReference type="ARBA" id="ARBA00004496"/>
    </source>
</evidence>
<dbReference type="AlphaFoldDB" id="A0A7V1CYV7"/>
<dbReference type="GO" id="GO:0005737">
    <property type="term" value="C:cytoplasm"/>
    <property type="evidence" value="ECO:0007669"/>
    <property type="project" value="UniProtKB-SubCell"/>
</dbReference>
<comment type="catalytic activity">
    <reaction evidence="6 15">
        <text>N-terminal L-arginyl-[protein] + L-leucyl-tRNA(Leu) = N-terminal L-leucyl-L-arginyl-[protein] + tRNA(Leu) + H(+)</text>
        <dbReference type="Rhea" id="RHEA:50416"/>
        <dbReference type="Rhea" id="RHEA-COMP:9613"/>
        <dbReference type="Rhea" id="RHEA-COMP:9622"/>
        <dbReference type="Rhea" id="RHEA-COMP:12672"/>
        <dbReference type="Rhea" id="RHEA-COMP:12673"/>
        <dbReference type="ChEBI" id="CHEBI:15378"/>
        <dbReference type="ChEBI" id="CHEBI:64719"/>
        <dbReference type="ChEBI" id="CHEBI:78442"/>
        <dbReference type="ChEBI" id="CHEBI:78494"/>
        <dbReference type="ChEBI" id="CHEBI:133044"/>
        <dbReference type="EC" id="2.3.2.6"/>
    </reaction>
</comment>
<evidence type="ECO:0000256" key="14">
    <source>
        <dbReference type="ARBA" id="ARBA00083640"/>
    </source>
</evidence>
<dbReference type="Pfam" id="PF03588">
    <property type="entry name" value="Leu_Phe_trans"/>
    <property type="match status" value="1"/>
</dbReference>
<evidence type="ECO:0000256" key="2">
    <source>
        <dbReference type="ARBA" id="ARBA00022490"/>
    </source>
</evidence>
<keyword evidence="3 15" id="KW-0808">Transferase</keyword>
<dbReference type="InterPro" id="IPR042203">
    <property type="entry name" value="Leu/Phe-tRNA_Trfase_C"/>
</dbReference>
<dbReference type="InterPro" id="IPR042221">
    <property type="entry name" value="Leu/Phe-tRNA_Trfase_N"/>
</dbReference>
<dbReference type="GO" id="GO:0008914">
    <property type="term" value="F:leucyl-tRNA--protein transferase activity"/>
    <property type="evidence" value="ECO:0007669"/>
    <property type="project" value="UniProtKB-UniRule"/>
</dbReference>
<evidence type="ECO:0000256" key="13">
    <source>
        <dbReference type="ARBA" id="ARBA00077165"/>
    </source>
</evidence>
<comment type="catalytic activity">
    <reaction evidence="7 15">
        <text>N-terminal L-lysyl-[protein] + L-leucyl-tRNA(Leu) = N-terminal L-leucyl-L-lysyl-[protein] + tRNA(Leu) + H(+)</text>
        <dbReference type="Rhea" id="RHEA:12340"/>
        <dbReference type="Rhea" id="RHEA-COMP:9613"/>
        <dbReference type="Rhea" id="RHEA-COMP:9622"/>
        <dbReference type="Rhea" id="RHEA-COMP:12670"/>
        <dbReference type="Rhea" id="RHEA-COMP:12671"/>
        <dbReference type="ChEBI" id="CHEBI:15378"/>
        <dbReference type="ChEBI" id="CHEBI:65249"/>
        <dbReference type="ChEBI" id="CHEBI:78442"/>
        <dbReference type="ChEBI" id="CHEBI:78494"/>
        <dbReference type="ChEBI" id="CHEBI:133043"/>
        <dbReference type="EC" id="2.3.2.6"/>
    </reaction>
</comment>
<keyword evidence="2 15" id="KW-0963">Cytoplasm</keyword>
<comment type="similarity">
    <text evidence="9 15">Belongs to the L/F-transferase family.</text>
</comment>
<comment type="caution">
    <text evidence="16">The sequence shown here is derived from an EMBL/GenBank/DDBJ whole genome shotgun (WGS) entry which is preliminary data.</text>
</comment>
<dbReference type="InterPro" id="IPR004616">
    <property type="entry name" value="Leu/Phe-tRNA_Trfase"/>
</dbReference>
<dbReference type="SUPFAM" id="SSF55729">
    <property type="entry name" value="Acyl-CoA N-acyltransferases (Nat)"/>
    <property type="match status" value="1"/>
</dbReference>
<comment type="function">
    <text evidence="8 15">Functions in the N-end rule pathway of protein degradation where it conjugates Leu, Phe and, less efficiently, Met from aminoacyl-tRNAs to the N-termini of proteins containing an N-terminal arginine or lysine.</text>
</comment>
<evidence type="ECO:0000256" key="9">
    <source>
        <dbReference type="ARBA" id="ARBA00061535"/>
    </source>
</evidence>
<evidence type="ECO:0000313" key="16">
    <source>
        <dbReference type="EMBL" id="HEA16759.1"/>
    </source>
</evidence>
<dbReference type="RefSeq" id="WP_304182109.1">
    <property type="nucleotide sequence ID" value="NZ_DRGM01000107.1"/>
</dbReference>
<dbReference type="FunFam" id="3.30.70.3550:FF:000001">
    <property type="entry name" value="Leucyl/phenylalanyl-tRNA--protein transferase"/>
    <property type="match status" value="1"/>
</dbReference>
<gene>
    <name evidence="15" type="primary">aat</name>
    <name evidence="16" type="ORF">ENH88_10000</name>
</gene>
<dbReference type="InterPro" id="IPR016181">
    <property type="entry name" value="Acyl_CoA_acyltransferase"/>
</dbReference>
<evidence type="ECO:0000256" key="3">
    <source>
        <dbReference type="ARBA" id="ARBA00022679"/>
    </source>
</evidence>